<accession>A0ABW5UTF3</accession>
<name>A0ABW5UTF3_9MICO</name>
<comment type="caution">
    <text evidence="2">The sequence shown here is derived from an EMBL/GenBank/DDBJ whole genome shotgun (WGS) entry which is preliminary data.</text>
</comment>
<keyword evidence="1" id="KW-1133">Transmembrane helix</keyword>
<keyword evidence="1" id="KW-0472">Membrane</keyword>
<dbReference type="Proteomes" id="UP001597492">
    <property type="component" value="Unassembled WGS sequence"/>
</dbReference>
<dbReference type="RefSeq" id="WP_019618989.1">
    <property type="nucleotide sequence ID" value="NZ_JBHUNE010000001.1"/>
</dbReference>
<feature type="transmembrane region" description="Helical" evidence="1">
    <location>
        <begin position="69"/>
        <end position="91"/>
    </location>
</feature>
<keyword evidence="1" id="KW-0812">Transmembrane</keyword>
<keyword evidence="3" id="KW-1185">Reference proteome</keyword>
<sequence length="135" mass="14294">MPAPTDRPAAWPFLLLDAVLVVAFAAIGRASHAESLAPLEVLATAGPFLGALLLGWLIVRLIGSNHAAVWPAGVLIWAVTVSSGLALRILFGDTAAVAFIIVATLTLAVFLLVPRLVWQLIRRFRARTPAANTPQ</sequence>
<proteinExistence type="predicted"/>
<reference evidence="3" key="1">
    <citation type="journal article" date="2019" name="Int. J. Syst. Evol. Microbiol.">
        <title>The Global Catalogue of Microorganisms (GCM) 10K type strain sequencing project: providing services to taxonomists for standard genome sequencing and annotation.</title>
        <authorList>
            <consortium name="The Broad Institute Genomics Platform"/>
            <consortium name="The Broad Institute Genome Sequencing Center for Infectious Disease"/>
            <person name="Wu L."/>
            <person name="Ma J."/>
        </authorList>
    </citation>
    <scope>NUCLEOTIDE SEQUENCE [LARGE SCALE GENOMIC DNA]</scope>
    <source>
        <strain evidence="3">TISTR 1514</strain>
    </source>
</reference>
<dbReference type="InterPro" id="IPR021414">
    <property type="entry name" value="DUF3054"/>
</dbReference>
<evidence type="ECO:0000313" key="3">
    <source>
        <dbReference type="Proteomes" id="UP001597492"/>
    </source>
</evidence>
<evidence type="ECO:0000313" key="2">
    <source>
        <dbReference type="EMBL" id="MFD2756912.1"/>
    </source>
</evidence>
<feature type="transmembrane region" description="Helical" evidence="1">
    <location>
        <begin position="41"/>
        <end position="62"/>
    </location>
</feature>
<feature type="transmembrane region" description="Helical" evidence="1">
    <location>
        <begin position="97"/>
        <end position="118"/>
    </location>
</feature>
<evidence type="ECO:0000256" key="1">
    <source>
        <dbReference type="SAM" id="Phobius"/>
    </source>
</evidence>
<dbReference type="EMBL" id="JBHUNE010000001">
    <property type="protein sequence ID" value="MFD2756912.1"/>
    <property type="molecule type" value="Genomic_DNA"/>
</dbReference>
<gene>
    <name evidence="2" type="ORF">ACFSW7_00785</name>
</gene>
<organism evidence="2 3">
    <name type="scientific">Gulosibacter faecalis</name>
    <dbReference type="NCBI Taxonomy" id="272240"/>
    <lineage>
        <taxon>Bacteria</taxon>
        <taxon>Bacillati</taxon>
        <taxon>Actinomycetota</taxon>
        <taxon>Actinomycetes</taxon>
        <taxon>Micrococcales</taxon>
        <taxon>Microbacteriaceae</taxon>
        <taxon>Gulosibacter</taxon>
    </lineage>
</organism>
<dbReference type="Pfam" id="PF11255">
    <property type="entry name" value="DUF3054"/>
    <property type="match status" value="1"/>
</dbReference>
<protein>
    <submittedName>
        <fullName evidence="2">DUF3054 domain-containing protein</fullName>
    </submittedName>
</protein>